<accession>A0ABT9NZI2</accession>
<feature type="region of interest" description="Disordered" evidence="1">
    <location>
        <begin position="382"/>
        <end position="417"/>
    </location>
</feature>
<dbReference type="EMBL" id="JAUSQZ010000001">
    <property type="protein sequence ID" value="MDP9825843.1"/>
    <property type="molecule type" value="Genomic_DNA"/>
</dbReference>
<dbReference type="Proteomes" id="UP001235712">
    <property type="component" value="Unassembled WGS sequence"/>
</dbReference>
<proteinExistence type="predicted"/>
<feature type="compositionally biased region" description="Acidic residues" evidence="1">
    <location>
        <begin position="383"/>
        <end position="403"/>
    </location>
</feature>
<gene>
    <name evidence="2" type="ORF">J2S57_001592</name>
</gene>
<keyword evidence="3" id="KW-1185">Reference proteome</keyword>
<organism evidence="2 3">
    <name type="scientific">Kineosporia succinea</name>
    <dbReference type="NCBI Taxonomy" id="84632"/>
    <lineage>
        <taxon>Bacteria</taxon>
        <taxon>Bacillati</taxon>
        <taxon>Actinomycetota</taxon>
        <taxon>Actinomycetes</taxon>
        <taxon>Kineosporiales</taxon>
        <taxon>Kineosporiaceae</taxon>
        <taxon>Kineosporia</taxon>
    </lineage>
</organism>
<evidence type="ECO:0000256" key="1">
    <source>
        <dbReference type="SAM" id="MobiDB-lite"/>
    </source>
</evidence>
<evidence type="ECO:0000313" key="2">
    <source>
        <dbReference type="EMBL" id="MDP9825843.1"/>
    </source>
</evidence>
<sequence>MEEDDDELTILVGAAEGSTALERDGMLRRLEESVTLAIAECTNEGYLTNGMTGEADISLTVAAPGLAAAEVLSLVGDSVAALINDPANPGWGPFSVSVTGESADVTEGLDDAPDLQVLDDYDEVEELRRQLDGDSGGDLDVETVVVVTGPDGLSLTGIETSRDTEASREQLLHSASVLTGVDLALLTALDTESDDEEAGEEAITQARFVAGALFQASVAVVDQLFVDLDTLTRDGVTETVADAPEDVFFVLGGLPERYTDRYDALFTQRLIVATADVTRRFTAGWEPLSCVAHELALRLLLDNAEVQLDQADVELDEGWREAIEANLFEDSDHEILFDAPSEDDDEEEDEDLQLSEDSAPMGFVHWFTPFNADRSLPPYLVESLEEIDDLEDLDDEESEDDGPGEGGLGQPQEHQQH</sequence>
<protein>
    <submittedName>
        <fullName evidence="2">Uncharacterized protein</fullName>
    </submittedName>
</protein>
<dbReference type="RefSeq" id="WP_307240033.1">
    <property type="nucleotide sequence ID" value="NZ_JAUSQZ010000001.1"/>
</dbReference>
<reference evidence="2 3" key="1">
    <citation type="submission" date="2023-07" db="EMBL/GenBank/DDBJ databases">
        <title>Sequencing the genomes of 1000 actinobacteria strains.</title>
        <authorList>
            <person name="Klenk H.-P."/>
        </authorList>
    </citation>
    <scope>NUCLEOTIDE SEQUENCE [LARGE SCALE GENOMIC DNA]</scope>
    <source>
        <strain evidence="2 3">DSM 44388</strain>
    </source>
</reference>
<name>A0ABT9NZI2_9ACTN</name>
<evidence type="ECO:0000313" key="3">
    <source>
        <dbReference type="Proteomes" id="UP001235712"/>
    </source>
</evidence>
<comment type="caution">
    <text evidence="2">The sequence shown here is derived from an EMBL/GenBank/DDBJ whole genome shotgun (WGS) entry which is preliminary data.</text>
</comment>